<evidence type="ECO:0000256" key="4">
    <source>
        <dbReference type="PROSITE-ProRule" id="PRU00335"/>
    </source>
</evidence>
<organism evidence="6 7">
    <name type="scientific">Chryseobacterium pennae</name>
    <dbReference type="NCBI Taxonomy" id="2258962"/>
    <lineage>
        <taxon>Bacteria</taxon>
        <taxon>Pseudomonadati</taxon>
        <taxon>Bacteroidota</taxon>
        <taxon>Flavobacteriia</taxon>
        <taxon>Flavobacteriales</taxon>
        <taxon>Weeksellaceae</taxon>
        <taxon>Chryseobacterium group</taxon>
        <taxon>Chryseobacterium</taxon>
    </lineage>
</organism>
<evidence type="ECO:0000313" key="7">
    <source>
        <dbReference type="Proteomes" id="UP000256686"/>
    </source>
</evidence>
<keyword evidence="3" id="KW-0804">Transcription</keyword>
<evidence type="ECO:0000313" key="6">
    <source>
        <dbReference type="EMBL" id="REC62242.1"/>
    </source>
</evidence>
<dbReference type="SUPFAM" id="SSF48498">
    <property type="entry name" value="Tetracyclin repressor-like, C-terminal domain"/>
    <property type="match status" value="1"/>
</dbReference>
<proteinExistence type="predicted"/>
<dbReference type="EMBL" id="QNVT01000009">
    <property type="protein sequence ID" value="REC62242.1"/>
    <property type="molecule type" value="Genomic_DNA"/>
</dbReference>
<dbReference type="PROSITE" id="PS50977">
    <property type="entry name" value="HTH_TETR_2"/>
    <property type="match status" value="1"/>
</dbReference>
<dbReference type="PANTHER" id="PTHR47506:SF1">
    <property type="entry name" value="HTH-TYPE TRANSCRIPTIONAL REGULATOR YJDC"/>
    <property type="match status" value="1"/>
</dbReference>
<keyword evidence="2 4" id="KW-0238">DNA-binding</keyword>
<dbReference type="Gene3D" id="1.10.357.10">
    <property type="entry name" value="Tetracycline Repressor, domain 2"/>
    <property type="match status" value="1"/>
</dbReference>
<feature type="DNA-binding region" description="H-T-H motif" evidence="4">
    <location>
        <begin position="24"/>
        <end position="43"/>
    </location>
</feature>
<feature type="domain" description="HTH tetR-type" evidence="5">
    <location>
        <begin position="1"/>
        <end position="61"/>
    </location>
</feature>
<dbReference type="PANTHER" id="PTHR47506">
    <property type="entry name" value="TRANSCRIPTIONAL REGULATORY PROTEIN"/>
    <property type="match status" value="1"/>
</dbReference>
<gene>
    <name evidence="6" type="ORF">DRF65_11045</name>
</gene>
<dbReference type="InterPro" id="IPR001647">
    <property type="entry name" value="HTH_TetR"/>
</dbReference>
<dbReference type="Pfam" id="PF16925">
    <property type="entry name" value="TetR_C_13"/>
    <property type="match status" value="1"/>
</dbReference>
<protein>
    <submittedName>
        <fullName evidence="6">TetR/AcrR family transcriptional regulator</fullName>
    </submittedName>
</protein>
<dbReference type="SUPFAM" id="SSF46689">
    <property type="entry name" value="Homeodomain-like"/>
    <property type="match status" value="1"/>
</dbReference>
<dbReference type="AlphaFoldDB" id="A0A3D9C9T4"/>
<reference evidence="7" key="1">
    <citation type="submission" date="2018-06" db="EMBL/GenBank/DDBJ databases">
        <authorList>
            <person name="Lum Nde A."/>
            <person name="Hugo C."/>
        </authorList>
    </citation>
    <scope>NUCLEOTIDE SEQUENCE [LARGE SCALE GENOMIC DNA]</scope>
    <source>
        <strain evidence="7">1_F178</strain>
    </source>
</reference>
<dbReference type="Proteomes" id="UP000256686">
    <property type="component" value="Unassembled WGS sequence"/>
</dbReference>
<comment type="caution">
    <text evidence="6">The sequence shown here is derived from an EMBL/GenBank/DDBJ whole genome shotgun (WGS) entry which is preliminary data.</text>
</comment>
<evidence type="ECO:0000256" key="2">
    <source>
        <dbReference type="ARBA" id="ARBA00023125"/>
    </source>
</evidence>
<dbReference type="Pfam" id="PF00440">
    <property type="entry name" value="TetR_N"/>
    <property type="match status" value="1"/>
</dbReference>
<dbReference type="InterPro" id="IPR011075">
    <property type="entry name" value="TetR_C"/>
</dbReference>
<name>A0A3D9C9T4_9FLAO</name>
<sequence>MNTKELIVGTANKQLIERGYNAFSYKAISEEIGIKTSSIHYYFPTKTDLGISIVQSHSKALADTIEKTKDKNALEKLNKLFLYYKRLVQDDKVCIVSALTSDINTLEEPLRIELIKFSNEVIAWTASILEEGHSQNTIKVMTDVPLKAKMIIANLMALIQITRIEKSKESFDQMTGLILAELTIN</sequence>
<dbReference type="InterPro" id="IPR036271">
    <property type="entry name" value="Tet_transcr_reg_TetR-rel_C_sf"/>
</dbReference>
<evidence type="ECO:0000256" key="1">
    <source>
        <dbReference type="ARBA" id="ARBA00023015"/>
    </source>
</evidence>
<keyword evidence="7" id="KW-1185">Reference proteome</keyword>
<evidence type="ECO:0000259" key="5">
    <source>
        <dbReference type="PROSITE" id="PS50977"/>
    </source>
</evidence>
<accession>A0A3D9C9T4</accession>
<keyword evidence="1" id="KW-0805">Transcription regulation</keyword>
<evidence type="ECO:0000256" key="3">
    <source>
        <dbReference type="ARBA" id="ARBA00023163"/>
    </source>
</evidence>
<dbReference type="RefSeq" id="WP_115970814.1">
    <property type="nucleotide sequence ID" value="NZ_QNVT01000009.1"/>
</dbReference>
<dbReference type="GO" id="GO:0003677">
    <property type="term" value="F:DNA binding"/>
    <property type="evidence" value="ECO:0007669"/>
    <property type="project" value="UniProtKB-UniRule"/>
</dbReference>
<dbReference type="InterPro" id="IPR009057">
    <property type="entry name" value="Homeodomain-like_sf"/>
</dbReference>